<dbReference type="RefSeq" id="WP_345679672.1">
    <property type="nucleotide sequence ID" value="NZ_BAABHS010000034.1"/>
</dbReference>
<dbReference type="InterPro" id="IPR023365">
    <property type="entry name" value="Sortase_dom-sf"/>
</dbReference>
<keyword evidence="1" id="KW-0378">Hydrolase</keyword>
<dbReference type="Proteomes" id="UP001500466">
    <property type="component" value="Unassembled WGS sequence"/>
</dbReference>
<protein>
    <recommendedName>
        <fullName evidence="6">Sortase family protein</fullName>
    </recommendedName>
</protein>
<evidence type="ECO:0000256" key="1">
    <source>
        <dbReference type="ARBA" id="ARBA00022801"/>
    </source>
</evidence>
<comment type="caution">
    <text evidence="4">The sequence shown here is derived from an EMBL/GenBank/DDBJ whole genome shotgun (WGS) entry which is preliminary data.</text>
</comment>
<feature type="compositionally biased region" description="Basic and acidic residues" evidence="2">
    <location>
        <begin position="1"/>
        <end position="11"/>
    </location>
</feature>
<dbReference type="InterPro" id="IPR042001">
    <property type="entry name" value="Sortase_F"/>
</dbReference>
<feature type="region of interest" description="Disordered" evidence="2">
    <location>
        <begin position="1"/>
        <end position="31"/>
    </location>
</feature>
<dbReference type="SUPFAM" id="SSF63817">
    <property type="entry name" value="Sortase"/>
    <property type="match status" value="1"/>
</dbReference>
<keyword evidence="5" id="KW-1185">Reference proteome</keyword>
<name>A0ABP9I4A3_9ACTN</name>
<keyword evidence="3" id="KW-0812">Transmembrane</keyword>
<feature type="compositionally biased region" description="Low complexity" evidence="2">
    <location>
        <begin position="88"/>
        <end position="114"/>
    </location>
</feature>
<organism evidence="4 5">
    <name type="scientific">Yinghuangia aomiensis</name>
    <dbReference type="NCBI Taxonomy" id="676205"/>
    <lineage>
        <taxon>Bacteria</taxon>
        <taxon>Bacillati</taxon>
        <taxon>Actinomycetota</taxon>
        <taxon>Actinomycetes</taxon>
        <taxon>Kitasatosporales</taxon>
        <taxon>Streptomycetaceae</taxon>
        <taxon>Yinghuangia</taxon>
    </lineage>
</organism>
<evidence type="ECO:0000313" key="4">
    <source>
        <dbReference type="EMBL" id="GAA4987786.1"/>
    </source>
</evidence>
<dbReference type="CDD" id="cd05829">
    <property type="entry name" value="Sortase_F"/>
    <property type="match status" value="1"/>
</dbReference>
<dbReference type="NCBIfam" id="NF033748">
    <property type="entry name" value="class_F_sortase"/>
    <property type="match status" value="1"/>
</dbReference>
<sequence length="300" mass="30468">MTPTPRPDRPYTDQAYGRSACPDKHRAGSRRWPAAALTAVVVGAALIVTGTSAMQSPGKPGSAGSSLFGRTDIPPHSPAQASPPAPAATPQEPASAPTPSAGATADQSAASATGPDLSAAPVRVRISAIGVDSGLEPLEIGADGQLGTPLDPDRAGWWADGPNPGSPGASVVVGHLDSRTGPAVFYRLGSLRPGDRIEVLRADGTTAAFSVSQVHSYAKSDFPSDAVYGASAGPTLRLVTCGGSYDKRRHAYTDNVVVFADPTPPTSEAVAQPVVRGQDPPRTTDGSAPAPPSPESRSRS</sequence>
<dbReference type="Gene3D" id="2.40.260.10">
    <property type="entry name" value="Sortase"/>
    <property type="match status" value="1"/>
</dbReference>
<keyword evidence="3" id="KW-0472">Membrane</keyword>
<feature type="region of interest" description="Disordered" evidence="2">
    <location>
        <begin position="260"/>
        <end position="300"/>
    </location>
</feature>
<feature type="compositionally biased region" description="Pro residues" evidence="2">
    <location>
        <begin position="75"/>
        <end position="87"/>
    </location>
</feature>
<dbReference type="EMBL" id="BAABHS010000034">
    <property type="protein sequence ID" value="GAA4987786.1"/>
    <property type="molecule type" value="Genomic_DNA"/>
</dbReference>
<evidence type="ECO:0000256" key="3">
    <source>
        <dbReference type="SAM" id="Phobius"/>
    </source>
</evidence>
<gene>
    <name evidence="4" type="ORF">GCM10023205_68310</name>
</gene>
<feature type="transmembrane region" description="Helical" evidence="3">
    <location>
        <begin position="34"/>
        <end position="54"/>
    </location>
</feature>
<accession>A0ABP9I4A3</accession>
<feature type="region of interest" description="Disordered" evidence="2">
    <location>
        <begin position="50"/>
        <end position="116"/>
    </location>
</feature>
<dbReference type="Pfam" id="PF04203">
    <property type="entry name" value="Sortase"/>
    <property type="match status" value="1"/>
</dbReference>
<proteinExistence type="predicted"/>
<reference evidence="5" key="1">
    <citation type="journal article" date="2019" name="Int. J. Syst. Evol. Microbiol.">
        <title>The Global Catalogue of Microorganisms (GCM) 10K type strain sequencing project: providing services to taxonomists for standard genome sequencing and annotation.</title>
        <authorList>
            <consortium name="The Broad Institute Genomics Platform"/>
            <consortium name="The Broad Institute Genome Sequencing Center for Infectious Disease"/>
            <person name="Wu L."/>
            <person name="Ma J."/>
        </authorList>
    </citation>
    <scope>NUCLEOTIDE SEQUENCE [LARGE SCALE GENOMIC DNA]</scope>
    <source>
        <strain evidence="5">JCM 17986</strain>
    </source>
</reference>
<evidence type="ECO:0000313" key="5">
    <source>
        <dbReference type="Proteomes" id="UP001500466"/>
    </source>
</evidence>
<dbReference type="InterPro" id="IPR005754">
    <property type="entry name" value="Sortase"/>
</dbReference>
<evidence type="ECO:0000256" key="2">
    <source>
        <dbReference type="SAM" id="MobiDB-lite"/>
    </source>
</evidence>
<keyword evidence="3" id="KW-1133">Transmembrane helix</keyword>
<evidence type="ECO:0008006" key="6">
    <source>
        <dbReference type="Google" id="ProtNLM"/>
    </source>
</evidence>